<sequence>MVHINKTTHWLDLKKLILILATLCVLTSLLNAFFATYQVQKQVMVKDTLEANRAYATKLAGVTDLFLQSVLMQLKASSDVIAEQLDDREAVNNELKQMLIRTHSFDSVVLVSASGEIIGAQPSSLGVTGTILQDEIETSPLRKQSPYIVGPFISPAGNLMVSPTHPMFDKAGNFLGFIAAGIYLKGDNILGRLLANHHHKDKTYVYVTGPNGKLIYHHEDDRIGQDVTKNEVVESLLKRGSGAAQIVNTQGVEMLAGYASVETSGWGVVAQRPLEVTMSQLSNTMQHVLKTTVPFTVFLLICVLGLGGLIAKPLWRLAKLSEQVQDGRNIDFPHVATWYYEATWLYQAMRSSVSHLGAQVQRFDDERKQDQLTLLFNRRGMEKWLESAYEQATPFSIIALDIDHFKRVNDTYGHDIGDTVIQKLAELMRNNAREHDHLCRSGGEEFLMFLPNVDIDQASKIAERLRACTEATEFGEAGHISISLGISHWPQCSEDLHHALKLADRSLYQAKANGRNRVEHAVLANHNVA</sequence>
<dbReference type="SUPFAM" id="SSF55073">
    <property type="entry name" value="Nucleotide cyclase"/>
    <property type="match status" value="1"/>
</dbReference>
<comment type="catalytic activity">
    <reaction evidence="8">
        <text>2 GTP = 3',3'-c-di-GMP + 2 diphosphate</text>
        <dbReference type="Rhea" id="RHEA:24898"/>
        <dbReference type="ChEBI" id="CHEBI:33019"/>
        <dbReference type="ChEBI" id="CHEBI:37565"/>
        <dbReference type="ChEBI" id="CHEBI:58805"/>
        <dbReference type="EC" id="2.7.7.65"/>
    </reaction>
</comment>
<dbReference type="SUPFAM" id="SSF103190">
    <property type="entry name" value="Sensory domain-like"/>
    <property type="match status" value="2"/>
</dbReference>
<comment type="subcellular location">
    <subcellularLocation>
        <location evidence="2">Cell membrane</location>
        <topology evidence="2">Multi-pass membrane protein</topology>
    </subcellularLocation>
</comment>
<dbReference type="NCBIfam" id="TIGR00254">
    <property type="entry name" value="GGDEF"/>
    <property type="match status" value="1"/>
</dbReference>
<dbReference type="Pfam" id="PF00990">
    <property type="entry name" value="GGDEF"/>
    <property type="match status" value="1"/>
</dbReference>
<dbReference type="CDD" id="cd01949">
    <property type="entry name" value="GGDEF"/>
    <property type="match status" value="1"/>
</dbReference>
<organism evidence="11 12">
    <name type="scientific">Pseudoalteromonas piscicida</name>
    <dbReference type="NCBI Taxonomy" id="43662"/>
    <lineage>
        <taxon>Bacteria</taxon>
        <taxon>Pseudomonadati</taxon>
        <taxon>Pseudomonadota</taxon>
        <taxon>Gammaproteobacteria</taxon>
        <taxon>Alteromonadales</taxon>
        <taxon>Pseudoalteromonadaceae</taxon>
        <taxon>Pseudoalteromonas</taxon>
    </lineage>
</organism>
<dbReference type="PANTHER" id="PTHR45138">
    <property type="entry name" value="REGULATORY COMPONENTS OF SENSORY TRANSDUCTION SYSTEM"/>
    <property type="match status" value="1"/>
</dbReference>
<dbReference type="PANTHER" id="PTHR45138:SF9">
    <property type="entry name" value="DIGUANYLATE CYCLASE DGCM-RELATED"/>
    <property type="match status" value="1"/>
</dbReference>
<protein>
    <recommendedName>
        <fullName evidence="3">diguanylate cyclase</fullName>
        <ecNumber evidence="3">2.7.7.65</ecNumber>
    </recommendedName>
</protein>
<evidence type="ECO:0000256" key="8">
    <source>
        <dbReference type="ARBA" id="ARBA00034247"/>
    </source>
</evidence>
<dbReference type="InterPro" id="IPR033479">
    <property type="entry name" value="dCache_1"/>
</dbReference>
<evidence type="ECO:0000256" key="5">
    <source>
        <dbReference type="ARBA" id="ARBA00022692"/>
    </source>
</evidence>
<proteinExistence type="predicted"/>
<evidence type="ECO:0000256" key="7">
    <source>
        <dbReference type="ARBA" id="ARBA00023136"/>
    </source>
</evidence>
<name>A0A2A5JMC8_PSEO7</name>
<evidence type="ECO:0000259" key="10">
    <source>
        <dbReference type="PROSITE" id="PS50887"/>
    </source>
</evidence>
<evidence type="ECO:0000256" key="6">
    <source>
        <dbReference type="ARBA" id="ARBA00022989"/>
    </source>
</evidence>
<dbReference type="RefSeq" id="WP_099643303.1">
    <property type="nucleotide sequence ID" value="NZ_NKHF01000084.1"/>
</dbReference>
<dbReference type="Pfam" id="PF02743">
    <property type="entry name" value="dCache_1"/>
    <property type="match status" value="1"/>
</dbReference>
<dbReference type="InterPro" id="IPR050469">
    <property type="entry name" value="Diguanylate_Cyclase"/>
</dbReference>
<dbReference type="InterPro" id="IPR043128">
    <property type="entry name" value="Rev_trsase/Diguanyl_cyclase"/>
</dbReference>
<keyword evidence="4" id="KW-1003">Cell membrane</keyword>
<dbReference type="AlphaFoldDB" id="A0A2A5JMC8"/>
<evidence type="ECO:0000313" key="11">
    <source>
        <dbReference type="EMBL" id="PCK30411.1"/>
    </source>
</evidence>
<dbReference type="SMART" id="SM00267">
    <property type="entry name" value="GGDEF"/>
    <property type="match status" value="1"/>
</dbReference>
<comment type="caution">
    <text evidence="11">The sequence shown here is derived from an EMBL/GenBank/DDBJ whole genome shotgun (WGS) entry which is preliminary data.</text>
</comment>
<evidence type="ECO:0000256" key="2">
    <source>
        <dbReference type="ARBA" id="ARBA00004651"/>
    </source>
</evidence>
<evidence type="ECO:0000256" key="9">
    <source>
        <dbReference type="SAM" id="Phobius"/>
    </source>
</evidence>
<dbReference type="CDD" id="cd18773">
    <property type="entry name" value="PDC1_HK_sensor"/>
    <property type="match status" value="1"/>
</dbReference>
<dbReference type="Gene3D" id="3.30.450.20">
    <property type="entry name" value="PAS domain"/>
    <property type="match status" value="1"/>
</dbReference>
<keyword evidence="12" id="KW-1185">Reference proteome</keyword>
<dbReference type="PROSITE" id="PS50887">
    <property type="entry name" value="GGDEF"/>
    <property type="match status" value="1"/>
</dbReference>
<gene>
    <name evidence="11" type="ORF">CEX98_17455</name>
</gene>
<dbReference type="InterPro" id="IPR000160">
    <property type="entry name" value="GGDEF_dom"/>
</dbReference>
<dbReference type="Proteomes" id="UP000228621">
    <property type="component" value="Unassembled WGS sequence"/>
</dbReference>
<dbReference type="OrthoDB" id="9812260at2"/>
<feature type="transmembrane region" description="Helical" evidence="9">
    <location>
        <begin position="292"/>
        <end position="311"/>
    </location>
</feature>
<evidence type="ECO:0000313" key="12">
    <source>
        <dbReference type="Proteomes" id="UP000228621"/>
    </source>
</evidence>
<feature type="domain" description="GGDEF" evidence="10">
    <location>
        <begin position="393"/>
        <end position="523"/>
    </location>
</feature>
<dbReference type="EC" id="2.7.7.65" evidence="3"/>
<reference evidence="12" key="1">
    <citation type="journal article" date="2019" name="Genome Announc.">
        <title>Draft Genome Sequence of Pseudoalteromonas piscicida Strain 36Y ROTHPW, an Hypersaline Seawater Isolate from the South Coast of Sonora, Mexico.</title>
        <authorList>
            <person name="Sanchez-Diaz R."/>
            <person name="Molina-Garza Z.J."/>
            <person name="Cruz-Suarez L.E."/>
            <person name="Selvin J."/>
            <person name="Kiran G.S."/>
            <person name="Ibarra-Gamez J.C."/>
            <person name="Gomez-Gil B."/>
            <person name="Galaviz-Silva L."/>
        </authorList>
    </citation>
    <scope>NUCLEOTIDE SEQUENCE [LARGE SCALE GENOMIC DNA]</scope>
    <source>
        <strain evidence="12">36Y_RITHPW</strain>
    </source>
</reference>
<accession>A0A2A5JMC8</accession>
<dbReference type="GO" id="GO:0052621">
    <property type="term" value="F:diguanylate cyclase activity"/>
    <property type="evidence" value="ECO:0007669"/>
    <property type="project" value="UniProtKB-EC"/>
</dbReference>
<dbReference type="Gene3D" id="3.30.70.270">
    <property type="match status" value="1"/>
</dbReference>
<keyword evidence="6 9" id="KW-1133">Transmembrane helix</keyword>
<dbReference type="EMBL" id="NKHF01000084">
    <property type="protein sequence ID" value="PCK30411.1"/>
    <property type="molecule type" value="Genomic_DNA"/>
</dbReference>
<dbReference type="GO" id="GO:0005886">
    <property type="term" value="C:plasma membrane"/>
    <property type="evidence" value="ECO:0007669"/>
    <property type="project" value="UniProtKB-SubCell"/>
</dbReference>
<dbReference type="InterPro" id="IPR029151">
    <property type="entry name" value="Sensor-like_sf"/>
</dbReference>
<dbReference type="CDD" id="cd18774">
    <property type="entry name" value="PDC2_HK_sensor"/>
    <property type="match status" value="1"/>
</dbReference>
<keyword evidence="5 9" id="KW-0812">Transmembrane</keyword>
<evidence type="ECO:0000256" key="4">
    <source>
        <dbReference type="ARBA" id="ARBA00022475"/>
    </source>
</evidence>
<dbReference type="InterPro" id="IPR029787">
    <property type="entry name" value="Nucleotide_cyclase"/>
</dbReference>
<keyword evidence="7 9" id="KW-0472">Membrane</keyword>
<evidence type="ECO:0000256" key="1">
    <source>
        <dbReference type="ARBA" id="ARBA00001946"/>
    </source>
</evidence>
<evidence type="ECO:0000256" key="3">
    <source>
        <dbReference type="ARBA" id="ARBA00012528"/>
    </source>
</evidence>
<dbReference type="FunFam" id="3.30.70.270:FF:000001">
    <property type="entry name" value="Diguanylate cyclase domain protein"/>
    <property type="match status" value="1"/>
</dbReference>
<comment type="cofactor">
    <cofactor evidence="1">
        <name>Mg(2+)</name>
        <dbReference type="ChEBI" id="CHEBI:18420"/>
    </cofactor>
</comment>